<dbReference type="OrthoDB" id="288620at2"/>
<dbReference type="RefSeq" id="WP_145271221.1">
    <property type="nucleotide sequence ID" value="NZ_CP036426.1"/>
</dbReference>
<sequence length="65" mass="7096">MSKVIEITVGPKGETRVETKGFSGGECRIASQYVEQALGRRTAEQMTAEFYQGQQQASQGLRQSG</sequence>
<keyword evidence="2" id="KW-1185">Reference proteome</keyword>
<organism evidence="1 2">
    <name type="scientific">Tautonia plasticadhaerens</name>
    <dbReference type="NCBI Taxonomy" id="2527974"/>
    <lineage>
        <taxon>Bacteria</taxon>
        <taxon>Pseudomonadati</taxon>
        <taxon>Planctomycetota</taxon>
        <taxon>Planctomycetia</taxon>
        <taxon>Isosphaerales</taxon>
        <taxon>Isosphaeraceae</taxon>
        <taxon>Tautonia</taxon>
    </lineage>
</organism>
<dbReference type="EMBL" id="CP036426">
    <property type="protein sequence ID" value="QDV35552.1"/>
    <property type="molecule type" value="Genomic_DNA"/>
</dbReference>
<dbReference type="AlphaFoldDB" id="A0A518H405"/>
<evidence type="ECO:0000313" key="2">
    <source>
        <dbReference type="Proteomes" id="UP000317835"/>
    </source>
</evidence>
<accession>A0A518H405</accession>
<dbReference type="InterPro" id="IPR021375">
    <property type="entry name" value="DUF2997"/>
</dbReference>
<evidence type="ECO:0008006" key="3">
    <source>
        <dbReference type="Google" id="ProtNLM"/>
    </source>
</evidence>
<evidence type="ECO:0000313" key="1">
    <source>
        <dbReference type="EMBL" id="QDV35552.1"/>
    </source>
</evidence>
<gene>
    <name evidence="1" type="ORF">ElP_34550</name>
</gene>
<dbReference type="Pfam" id="PF11211">
    <property type="entry name" value="DUF2997"/>
    <property type="match status" value="1"/>
</dbReference>
<reference evidence="1 2" key="1">
    <citation type="submission" date="2019-02" db="EMBL/GenBank/DDBJ databases">
        <title>Deep-cultivation of Planctomycetes and their phenomic and genomic characterization uncovers novel biology.</title>
        <authorList>
            <person name="Wiegand S."/>
            <person name="Jogler M."/>
            <person name="Boedeker C."/>
            <person name="Pinto D."/>
            <person name="Vollmers J."/>
            <person name="Rivas-Marin E."/>
            <person name="Kohn T."/>
            <person name="Peeters S.H."/>
            <person name="Heuer A."/>
            <person name="Rast P."/>
            <person name="Oberbeckmann S."/>
            <person name="Bunk B."/>
            <person name="Jeske O."/>
            <person name="Meyerdierks A."/>
            <person name="Storesund J.E."/>
            <person name="Kallscheuer N."/>
            <person name="Luecker S."/>
            <person name="Lage O.M."/>
            <person name="Pohl T."/>
            <person name="Merkel B.J."/>
            <person name="Hornburger P."/>
            <person name="Mueller R.-W."/>
            <person name="Bruemmer F."/>
            <person name="Labrenz M."/>
            <person name="Spormann A.M."/>
            <person name="Op den Camp H."/>
            <person name="Overmann J."/>
            <person name="Amann R."/>
            <person name="Jetten M.S.M."/>
            <person name="Mascher T."/>
            <person name="Medema M.H."/>
            <person name="Devos D.P."/>
            <person name="Kaster A.-K."/>
            <person name="Ovreas L."/>
            <person name="Rohde M."/>
            <person name="Galperin M.Y."/>
            <person name="Jogler C."/>
        </authorList>
    </citation>
    <scope>NUCLEOTIDE SEQUENCE [LARGE SCALE GENOMIC DNA]</scope>
    <source>
        <strain evidence="1 2">ElP</strain>
    </source>
</reference>
<proteinExistence type="predicted"/>
<name>A0A518H405_9BACT</name>
<protein>
    <recommendedName>
        <fullName evidence="3">DUF2997 domain-containing protein</fullName>
    </recommendedName>
</protein>
<dbReference type="KEGG" id="tpla:ElP_34550"/>
<dbReference type="Proteomes" id="UP000317835">
    <property type="component" value="Chromosome"/>
</dbReference>